<evidence type="ECO:0000259" key="8">
    <source>
        <dbReference type="PROSITE" id="PS50928"/>
    </source>
</evidence>
<dbReference type="SUPFAM" id="SSF161098">
    <property type="entry name" value="MetI-like"/>
    <property type="match status" value="1"/>
</dbReference>
<dbReference type="GO" id="GO:0005886">
    <property type="term" value="C:plasma membrane"/>
    <property type="evidence" value="ECO:0007669"/>
    <property type="project" value="UniProtKB-SubCell"/>
</dbReference>
<feature type="domain" description="ABC transmembrane type-1" evidence="8">
    <location>
        <begin position="77"/>
        <end position="257"/>
    </location>
</feature>
<name>D3F0S1_CONWI</name>
<keyword evidence="10" id="KW-1185">Reference proteome</keyword>
<dbReference type="RefSeq" id="WP_012937056.1">
    <property type="nucleotide sequence ID" value="NC_013739.1"/>
</dbReference>
<dbReference type="OrthoDB" id="7274389at2"/>
<reference evidence="9 10" key="1">
    <citation type="journal article" date="2010" name="Stand. Genomic Sci.">
        <title>Complete genome sequence of Conexibacter woesei type strain (ID131577).</title>
        <authorList>
            <person name="Pukall R."/>
            <person name="Lapidus A."/>
            <person name="Glavina Del Rio T."/>
            <person name="Copeland A."/>
            <person name="Tice H."/>
            <person name="Cheng J.-F."/>
            <person name="Lucas S."/>
            <person name="Chen F."/>
            <person name="Nolan M."/>
            <person name="Bruce D."/>
            <person name="Goodwin L."/>
            <person name="Pitluck S."/>
            <person name="Mavromatis K."/>
            <person name="Ivanova N."/>
            <person name="Ovchinnikova G."/>
            <person name="Pati A."/>
            <person name="Chen A."/>
            <person name="Palaniappan K."/>
            <person name="Land M."/>
            <person name="Hauser L."/>
            <person name="Chang Y.-J."/>
            <person name="Jeffries C.D."/>
            <person name="Chain P."/>
            <person name="Meincke L."/>
            <person name="Sims D."/>
            <person name="Brettin T."/>
            <person name="Detter J.C."/>
            <person name="Rohde M."/>
            <person name="Goeker M."/>
            <person name="Bristow J."/>
            <person name="Eisen J.A."/>
            <person name="Markowitz V."/>
            <person name="Kyrpides N.C."/>
            <person name="Klenk H.-P."/>
            <person name="Hugenholtz P."/>
        </authorList>
    </citation>
    <scope>NUCLEOTIDE SEQUENCE [LARGE SCALE GENOMIC DNA]</scope>
    <source>
        <strain evidence="10">DSM 14684 / CIP 108061 / JCM 11494 / NBRC 100937 / ID131577</strain>
    </source>
</reference>
<dbReference type="STRING" id="469383.Cwoe_5601"/>
<accession>D3F0S1</accession>
<evidence type="ECO:0000256" key="7">
    <source>
        <dbReference type="RuleBase" id="RU363032"/>
    </source>
</evidence>
<sequence>MTALSTPVRTGTVRRRTRRWLRGWTPLVILELAALLTLWQLAATTLGLLDPAFLPPPLDILQAFRELIAEETFLSSLWFTVKNYLIGFTVASVIGVTFGLMIGWFQLLNKLFAPLAWLAYSVPKVAIAPVVILGLGLGATSKIAMVFLLVVFVVLTNTMEGARTVDRSYVWAGRVFGYTKWQVLRRIVMPASAPYIFAALERAVILGMIGEILAEYLGSKTGIGVTLQRAAFDFRMDDAMAVVLVMVIVTITARVLLRWAIRWFAPWYVASPIGRPGPRRA</sequence>
<keyword evidence="3" id="KW-1003">Cell membrane</keyword>
<protein>
    <submittedName>
        <fullName evidence="9">Binding-protein-dependent transport systems inner membrane component</fullName>
    </submittedName>
</protein>
<dbReference type="Pfam" id="PF00528">
    <property type="entry name" value="BPD_transp_1"/>
    <property type="match status" value="1"/>
</dbReference>
<dbReference type="PROSITE" id="PS50928">
    <property type="entry name" value="ABC_TM1"/>
    <property type="match status" value="1"/>
</dbReference>
<dbReference type="EMBL" id="CP001854">
    <property type="protein sequence ID" value="ADB54005.1"/>
    <property type="molecule type" value="Genomic_DNA"/>
</dbReference>
<dbReference type="HOGENOM" id="CLU_046113_2_2_11"/>
<feature type="transmembrane region" description="Helical" evidence="7">
    <location>
        <begin position="24"/>
        <end position="49"/>
    </location>
</feature>
<organism evidence="9 10">
    <name type="scientific">Conexibacter woesei (strain DSM 14684 / CCUG 47730 / CIP 108061 / JCM 11494 / NBRC 100937 / ID131577)</name>
    <dbReference type="NCBI Taxonomy" id="469383"/>
    <lineage>
        <taxon>Bacteria</taxon>
        <taxon>Bacillati</taxon>
        <taxon>Actinomycetota</taxon>
        <taxon>Thermoleophilia</taxon>
        <taxon>Solirubrobacterales</taxon>
        <taxon>Conexibacteraceae</taxon>
        <taxon>Conexibacter</taxon>
    </lineage>
</organism>
<evidence type="ECO:0000256" key="3">
    <source>
        <dbReference type="ARBA" id="ARBA00022475"/>
    </source>
</evidence>
<dbReference type="InterPro" id="IPR035906">
    <property type="entry name" value="MetI-like_sf"/>
</dbReference>
<dbReference type="PANTHER" id="PTHR30151:SF20">
    <property type="entry name" value="ABC TRANSPORTER PERMEASE PROTEIN HI_0355-RELATED"/>
    <property type="match status" value="1"/>
</dbReference>
<feature type="transmembrane region" description="Helical" evidence="7">
    <location>
        <begin position="117"/>
        <end position="137"/>
    </location>
</feature>
<dbReference type="InterPro" id="IPR000515">
    <property type="entry name" value="MetI-like"/>
</dbReference>
<evidence type="ECO:0000256" key="4">
    <source>
        <dbReference type="ARBA" id="ARBA00022692"/>
    </source>
</evidence>
<gene>
    <name evidence="9" type="ordered locus">Cwoe_5601</name>
</gene>
<comment type="similarity">
    <text evidence="7">Belongs to the binding-protein-dependent transport system permease family.</text>
</comment>
<keyword evidence="5 7" id="KW-1133">Transmembrane helix</keyword>
<dbReference type="PANTHER" id="PTHR30151">
    <property type="entry name" value="ALKANE SULFONATE ABC TRANSPORTER-RELATED, MEMBRANE SUBUNIT"/>
    <property type="match status" value="1"/>
</dbReference>
<evidence type="ECO:0000256" key="5">
    <source>
        <dbReference type="ARBA" id="ARBA00022989"/>
    </source>
</evidence>
<dbReference type="GO" id="GO:0055085">
    <property type="term" value="P:transmembrane transport"/>
    <property type="evidence" value="ECO:0007669"/>
    <property type="project" value="InterPro"/>
</dbReference>
<feature type="transmembrane region" description="Helical" evidence="7">
    <location>
        <begin position="239"/>
        <end position="257"/>
    </location>
</feature>
<feature type="transmembrane region" description="Helical" evidence="7">
    <location>
        <begin position="143"/>
        <end position="159"/>
    </location>
</feature>
<dbReference type="CDD" id="cd06261">
    <property type="entry name" value="TM_PBP2"/>
    <property type="match status" value="1"/>
</dbReference>
<evidence type="ECO:0000313" key="10">
    <source>
        <dbReference type="Proteomes" id="UP000008229"/>
    </source>
</evidence>
<evidence type="ECO:0000256" key="2">
    <source>
        <dbReference type="ARBA" id="ARBA00022448"/>
    </source>
</evidence>
<feature type="transmembrane region" description="Helical" evidence="7">
    <location>
        <begin position="84"/>
        <end position="105"/>
    </location>
</feature>
<dbReference type="eggNOG" id="COG0600">
    <property type="taxonomic scope" value="Bacteria"/>
</dbReference>
<dbReference type="AlphaFoldDB" id="D3F0S1"/>
<comment type="subcellular location">
    <subcellularLocation>
        <location evidence="1 7">Cell membrane</location>
        <topology evidence="1 7">Multi-pass membrane protein</topology>
    </subcellularLocation>
</comment>
<keyword evidence="2 7" id="KW-0813">Transport</keyword>
<keyword evidence="6 7" id="KW-0472">Membrane</keyword>
<dbReference type="KEGG" id="cwo:Cwoe_5601"/>
<dbReference type="Proteomes" id="UP000008229">
    <property type="component" value="Chromosome"/>
</dbReference>
<evidence type="ECO:0000313" key="9">
    <source>
        <dbReference type="EMBL" id="ADB54005.1"/>
    </source>
</evidence>
<reference evidence="10" key="2">
    <citation type="submission" date="2010-01" db="EMBL/GenBank/DDBJ databases">
        <title>The complete genome of Conexibacter woesei DSM 14684.</title>
        <authorList>
            <consortium name="US DOE Joint Genome Institute (JGI-PGF)"/>
            <person name="Lucas S."/>
            <person name="Copeland A."/>
            <person name="Lapidus A."/>
            <person name="Glavina del Rio T."/>
            <person name="Dalin E."/>
            <person name="Tice H."/>
            <person name="Bruce D."/>
            <person name="Goodwin L."/>
            <person name="Pitluck S."/>
            <person name="Kyrpides N."/>
            <person name="Mavromatis K."/>
            <person name="Ivanova N."/>
            <person name="Mikhailova N."/>
            <person name="Chertkov O."/>
            <person name="Brettin T."/>
            <person name="Detter J.C."/>
            <person name="Han C."/>
            <person name="Larimer F."/>
            <person name="Land M."/>
            <person name="Hauser L."/>
            <person name="Markowitz V."/>
            <person name="Cheng J.-F."/>
            <person name="Hugenholtz P."/>
            <person name="Woyke T."/>
            <person name="Wu D."/>
            <person name="Pukall R."/>
            <person name="Steenblock K."/>
            <person name="Schneider S."/>
            <person name="Klenk H.-P."/>
            <person name="Eisen J.A."/>
        </authorList>
    </citation>
    <scope>NUCLEOTIDE SEQUENCE [LARGE SCALE GENOMIC DNA]</scope>
    <source>
        <strain evidence="10">DSM 14684 / CIP 108061 / JCM 11494 / NBRC 100937 / ID131577</strain>
    </source>
</reference>
<evidence type="ECO:0000256" key="6">
    <source>
        <dbReference type="ARBA" id="ARBA00023136"/>
    </source>
</evidence>
<keyword evidence="4 7" id="KW-0812">Transmembrane</keyword>
<evidence type="ECO:0000256" key="1">
    <source>
        <dbReference type="ARBA" id="ARBA00004651"/>
    </source>
</evidence>
<proteinExistence type="inferred from homology"/>
<dbReference type="Gene3D" id="1.10.3720.10">
    <property type="entry name" value="MetI-like"/>
    <property type="match status" value="1"/>
</dbReference>